<sequence>MSLRRVVITGAGMVSPLGASLDSTWSRLLNGESAAKRVDTFETDDLPAKIACVMPRGDGTGGTYNADDWMEPKEQRKVDEFIVYAIAAADQALADAGWKPETDEDCNTTGVLIGSGIGGIEGMVEGGILLKERGPRRLSPFFVPGRLINLASGYVSIKHKLRGPNHSVVTACSTGAHAIGDASRLVALGDADVMVAGGTESPISRISLAGFAACRALSTSRNDEPQKASRPYDKDRDGFVMGEGAGIVVVEELEHALARGAKIYAEVVGYGMSGDAFHITAPSEDGNGAERCMRAALKRAGLEAFDIDYINAHGTSTMADTIELAAVERLLGDHAQNVSMSSTKSAIGHLLGAAGAVETIFCALAIRDQVVPPTINLDNPEVDTKIDLVPHKKRERKVDVALSNSFGFGGTNASLVLKRYEG</sequence>
<evidence type="ECO:0000256" key="10">
    <source>
        <dbReference type="ARBA" id="ARBA00023315"/>
    </source>
</evidence>
<dbReference type="NCBIfam" id="NF004970">
    <property type="entry name" value="PRK06333.1"/>
    <property type="match status" value="1"/>
</dbReference>
<dbReference type="InterPro" id="IPR014030">
    <property type="entry name" value="Ketoacyl_synth_N"/>
</dbReference>
<dbReference type="Pfam" id="PF00109">
    <property type="entry name" value="ketoacyl-synt"/>
    <property type="match status" value="1"/>
</dbReference>
<keyword evidence="10 11" id="KW-0012">Acyltransferase</keyword>
<dbReference type="InterPro" id="IPR000794">
    <property type="entry name" value="Beta-ketoacyl_synthase"/>
</dbReference>
<dbReference type="EMBL" id="JXMU01000003">
    <property type="protein sequence ID" value="KPB02406.1"/>
    <property type="molecule type" value="Genomic_DNA"/>
</dbReference>
<organism evidence="15 16">
    <name type="scientific">Ahrensia marina</name>
    <dbReference type="NCBI Taxonomy" id="1514904"/>
    <lineage>
        <taxon>Bacteria</taxon>
        <taxon>Pseudomonadati</taxon>
        <taxon>Pseudomonadota</taxon>
        <taxon>Alphaproteobacteria</taxon>
        <taxon>Hyphomicrobiales</taxon>
        <taxon>Ahrensiaceae</taxon>
        <taxon>Ahrensia</taxon>
    </lineage>
</organism>
<accession>A0A0M9GPM4</accession>
<dbReference type="PROSITE" id="PS52004">
    <property type="entry name" value="KS3_2"/>
    <property type="match status" value="1"/>
</dbReference>
<keyword evidence="8" id="KW-0443">Lipid metabolism</keyword>
<dbReference type="SMART" id="SM00825">
    <property type="entry name" value="PKS_KS"/>
    <property type="match status" value="1"/>
</dbReference>
<dbReference type="UniPathway" id="UPA00094"/>
<dbReference type="InterPro" id="IPR017568">
    <property type="entry name" value="3-oxoacyl-ACP_synth-2"/>
</dbReference>
<dbReference type="Gene3D" id="3.40.47.10">
    <property type="match status" value="2"/>
</dbReference>
<evidence type="ECO:0000256" key="8">
    <source>
        <dbReference type="ARBA" id="ARBA00023098"/>
    </source>
</evidence>
<dbReference type="Pfam" id="PF02801">
    <property type="entry name" value="Ketoacyl-synt_C"/>
    <property type="match status" value="1"/>
</dbReference>
<evidence type="ECO:0000256" key="13">
    <source>
        <dbReference type="RuleBase" id="RU003694"/>
    </source>
</evidence>
<dbReference type="AlphaFoldDB" id="A0A0M9GPM4"/>
<feature type="active site" description="For beta-ketoacyl synthase activity" evidence="12">
    <location>
        <position position="172"/>
    </location>
</feature>
<evidence type="ECO:0000313" key="15">
    <source>
        <dbReference type="EMBL" id="KPB02406.1"/>
    </source>
</evidence>
<comment type="caution">
    <text evidence="15">The sequence shown here is derived from an EMBL/GenBank/DDBJ whole genome shotgun (WGS) entry which is preliminary data.</text>
</comment>
<dbReference type="OrthoDB" id="9808669at2"/>
<evidence type="ECO:0000256" key="11">
    <source>
        <dbReference type="PIRNR" id="PIRNR000447"/>
    </source>
</evidence>
<dbReference type="GO" id="GO:0006633">
    <property type="term" value="P:fatty acid biosynthetic process"/>
    <property type="evidence" value="ECO:0007669"/>
    <property type="project" value="UniProtKB-UniRule"/>
</dbReference>
<dbReference type="NCBIfam" id="NF005589">
    <property type="entry name" value="PRK07314.1"/>
    <property type="match status" value="1"/>
</dbReference>
<evidence type="ECO:0000313" key="16">
    <source>
        <dbReference type="Proteomes" id="UP000038011"/>
    </source>
</evidence>
<comment type="catalytic activity">
    <reaction evidence="11">
        <text>(9Z)-hexadecenoyl-[ACP] + malonyl-[ACP] + H(+) = 3-oxo-(11Z)-octadecenoyl-[ACP] + holo-[ACP] + CO2</text>
        <dbReference type="Rhea" id="RHEA:55040"/>
        <dbReference type="Rhea" id="RHEA-COMP:9623"/>
        <dbReference type="Rhea" id="RHEA-COMP:9685"/>
        <dbReference type="Rhea" id="RHEA-COMP:10800"/>
        <dbReference type="Rhea" id="RHEA-COMP:14074"/>
        <dbReference type="ChEBI" id="CHEBI:15378"/>
        <dbReference type="ChEBI" id="CHEBI:16526"/>
        <dbReference type="ChEBI" id="CHEBI:64479"/>
        <dbReference type="ChEBI" id="CHEBI:78449"/>
        <dbReference type="ChEBI" id="CHEBI:83989"/>
        <dbReference type="ChEBI" id="CHEBI:138538"/>
        <dbReference type="EC" id="2.3.1.179"/>
    </reaction>
</comment>
<dbReference type="InterPro" id="IPR016039">
    <property type="entry name" value="Thiolase-like"/>
</dbReference>
<dbReference type="GO" id="GO:0004315">
    <property type="term" value="F:3-oxoacyl-[acyl-carrier-protein] synthase activity"/>
    <property type="evidence" value="ECO:0007669"/>
    <property type="project" value="UniProtKB-UniRule"/>
</dbReference>
<keyword evidence="5 11" id="KW-0444">Lipid biosynthesis</keyword>
<dbReference type="PATRIC" id="fig|1514904.3.peg.2501"/>
<keyword evidence="16" id="KW-1185">Reference proteome</keyword>
<dbReference type="SUPFAM" id="SSF53901">
    <property type="entry name" value="Thiolase-like"/>
    <property type="match status" value="2"/>
</dbReference>
<dbReference type="Proteomes" id="UP000038011">
    <property type="component" value="Unassembled WGS sequence"/>
</dbReference>
<dbReference type="STRING" id="1514904.SU32_03940"/>
<dbReference type="InterPro" id="IPR014031">
    <property type="entry name" value="Ketoacyl_synth_C"/>
</dbReference>
<dbReference type="CDD" id="cd00834">
    <property type="entry name" value="KAS_I_II"/>
    <property type="match status" value="1"/>
</dbReference>
<evidence type="ECO:0000256" key="9">
    <source>
        <dbReference type="ARBA" id="ARBA00023160"/>
    </source>
</evidence>
<reference evidence="15 16" key="1">
    <citation type="submission" date="2015-01" db="EMBL/GenBank/DDBJ databases">
        <title>Ahrensia donghaiensis sp. nov., a novel dimethylsulphoniopropionate-cleavage bacterium isolated from seawater and emended descriptions of the genus Ahrensia and Ahrensia kielensis.</title>
        <authorList>
            <person name="Liu J."/>
        </authorList>
    </citation>
    <scope>NUCLEOTIDE SEQUENCE [LARGE SCALE GENOMIC DNA]</scope>
    <source>
        <strain evidence="15 16">LZD062</strain>
    </source>
</reference>
<evidence type="ECO:0000256" key="4">
    <source>
        <dbReference type="ARBA" id="ARBA00014657"/>
    </source>
</evidence>
<proteinExistence type="inferred from homology"/>
<comment type="catalytic activity">
    <reaction evidence="11">
        <text>a fatty acyl-[ACP] + malonyl-[ACP] + H(+) = a 3-oxoacyl-[ACP] + holo-[ACP] + CO2</text>
        <dbReference type="Rhea" id="RHEA:22836"/>
        <dbReference type="Rhea" id="RHEA-COMP:9623"/>
        <dbReference type="Rhea" id="RHEA-COMP:9685"/>
        <dbReference type="Rhea" id="RHEA-COMP:9916"/>
        <dbReference type="Rhea" id="RHEA-COMP:14125"/>
        <dbReference type="ChEBI" id="CHEBI:15378"/>
        <dbReference type="ChEBI" id="CHEBI:16526"/>
        <dbReference type="ChEBI" id="CHEBI:64479"/>
        <dbReference type="ChEBI" id="CHEBI:78449"/>
        <dbReference type="ChEBI" id="CHEBI:78776"/>
        <dbReference type="ChEBI" id="CHEBI:138651"/>
    </reaction>
</comment>
<dbReference type="InterPro" id="IPR020841">
    <property type="entry name" value="PKS_Beta-ketoAc_synthase_dom"/>
</dbReference>
<evidence type="ECO:0000256" key="2">
    <source>
        <dbReference type="ARBA" id="ARBA00008467"/>
    </source>
</evidence>
<dbReference type="FunFam" id="3.40.47.10:FF:000024">
    <property type="entry name" value="3-oxoacyl-[acyl-carrier-protein] synthase, mitochondrial"/>
    <property type="match status" value="1"/>
</dbReference>
<evidence type="ECO:0000256" key="5">
    <source>
        <dbReference type="ARBA" id="ARBA00022516"/>
    </source>
</evidence>
<dbReference type="RefSeq" id="WP_053998034.1">
    <property type="nucleotide sequence ID" value="NZ_JXMU01000003.1"/>
</dbReference>
<keyword evidence="7" id="KW-0276">Fatty acid metabolism</keyword>
<evidence type="ECO:0000256" key="12">
    <source>
        <dbReference type="PIRSR" id="PIRSR000447-1"/>
    </source>
</evidence>
<dbReference type="InterPro" id="IPR018201">
    <property type="entry name" value="Ketoacyl_synth_AS"/>
</dbReference>
<evidence type="ECO:0000256" key="1">
    <source>
        <dbReference type="ARBA" id="ARBA00005194"/>
    </source>
</evidence>
<dbReference type="PIRSF" id="PIRSF000447">
    <property type="entry name" value="KAS_II"/>
    <property type="match status" value="1"/>
</dbReference>
<evidence type="ECO:0000259" key="14">
    <source>
        <dbReference type="PROSITE" id="PS52004"/>
    </source>
</evidence>
<evidence type="ECO:0000256" key="6">
    <source>
        <dbReference type="ARBA" id="ARBA00022679"/>
    </source>
</evidence>
<dbReference type="FunFam" id="3.40.47.10:FF:000015">
    <property type="entry name" value="3-oxoacyl-[acyl-carrier-protein] synthase, mitochondrial"/>
    <property type="match status" value="1"/>
</dbReference>
<dbReference type="EC" id="2.3.1.179" evidence="3 11"/>
<evidence type="ECO:0000256" key="7">
    <source>
        <dbReference type="ARBA" id="ARBA00022832"/>
    </source>
</evidence>
<comment type="function">
    <text evidence="11">Involved in the type II fatty acid elongation cycle. Catalyzes the elongation of a wide range of acyl-ACP by the addition of two carbons from malonyl-ACP to an acyl acceptor. Can efficiently catalyze the conversion of palmitoleoyl-ACP (cis-hexadec-9-enoyl-ACP) to cis-vaccenoyl-ACP (cis-octadec-11-enoyl-ACP), an essential step in the thermal regulation of fatty acid composition.</text>
</comment>
<gene>
    <name evidence="15" type="ORF">SU32_03940</name>
</gene>
<dbReference type="NCBIfam" id="TIGR03150">
    <property type="entry name" value="fabF"/>
    <property type="match status" value="1"/>
</dbReference>
<dbReference type="PANTHER" id="PTHR11712">
    <property type="entry name" value="POLYKETIDE SYNTHASE-RELATED"/>
    <property type="match status" value="1"/>
</dbReference>
<keyword evidence="9 11" id="KW-0275">Fatty acid biosynthesis</keyword>
<comment type="similarity">
    <text evidence="2 11 13">Belongs to the thiolase-like superfamily. Beta-ketoacyl-ACP synthases family.</text>
</comment>
<protein>
    <recommendedName>
        <fullName evidence="4 11">3-oxoacyl-[acyl-carrier-protein] synthase 2</fullName>
        <ecNumber evidence="3 11">2.3.1.179</ecNumber>
    </recommendedName>
</protein>
<keyword evidence="6 11" id="KW-0808">Transferase</keyword>
<comment type="pathway">
    <text evidence="1 11">Lipid metabolism; fatty acid biosynthesis.</text>
</comment>
<dbReference type="PANTHER" id="PTHR11712:SF336">
    <property type="entry name" value="3-OXOACYL-[ACYL-CARRIER-PROTEIN] SYNTHASE, MITOCHONDRIAL"/>
    <property type="match status" value="1"/>
</dbReference>
<name>A0A0M9GPM4_9HYPH</name>
<dbReference type="PROSITE" id="PS00606">
    <property type="entry name" value="KS3_1"/>
    <property type="match status" value="1"/>
</dbReference>
<feature type="domain" description="Ketosynthase family 3 (KS3)" evidence="14">
    <location>
        <begin position="3"/>
        <end position="419"/>
    </location>
</feature>
<evidence type="ECO:0000256" key="3">
    <source>
        <dbReference type="ARBA" id="ARBA00012356"/>
    </source>
</evidence>